<dbReference type="InterPro" id="IPR051808">
    <property type="entry name" value="Type_IV_pilus_biogenesis"/>
</dbReference>
<protein>
    <submittedName>
        <fullName evidence="11">Type IV pilus secretin family protein</fullName>
    </submittedName>
</protein>
<dbReference type="SMART" id="SM00965">
    <property type="entry name" value="STN"/>
    <property type="match status" value="1"/>
</dbReference>
<evidence type="ECO:0000313" key="12">
    <source>
        <dbReference type="Proteomes" id="UP000287023"/>
    </source>
</evidence>
<dbReference type="Gene3D" id="3.30.1370.130">
    <property type="match status" value="1"/>
</dbReference>
<evidence type="ECO:0000256" key="8">
    <source>
        <dbReference type="RuleBase" id="RU004004"/>
    </source>
</evidence>
<dbReference type="PANTHER" id="PTHR30604">
    <property type="entry name" value="PROTEIN TRANSPORT PROTEIN HOFQ"/>
    <property type="match status" value="1"/>
</dbReference>
<dbReference type="Gene3D" id="2.60.40.3470">
    <property type="match status" value="1"/>
</dbReference>
<dbReference type="EMBL" id="RZHF01000004">
    <property type="protein sequence ID" value="RUR34410.1"/>
    <property type="molecule type" value="Genomic_DNA"/>
</dbReference>
<comment type="caution">
    <text evidence="11">The sequence shown here is derived from an EMBL/GenBank/DDBJ whole genome shotgun (WGS) entry which is preliminary data.</text>
</comment>
<dbReference type="RefSeq" id="WP_127059855.1">
    <property type="nucleotide sequence ID" value="NZ_RZHF01000004.1"/>
</dbReference>
<keyword evidence="3 9" id="KW-0732">Signal</keyword>
<dbReference type="InterPro" id="IPR038591">
    <property type="entry name" value="NolW-like_sf"/>
</dbReference>
<dbReference type="Pfam" id="PF11741">
    <property type="entry name" value="AMIN"/>
    <property type="match status" value="2"/>
</dbReference>
<dbReference type="InterPro" id="IPR004846">
    <property type="entry name" value="T2SS/T3SS_dom"/>
</dbReference>
<dbReference type="Proteomes" id="UP000287023">
    <property type="component" value="Unassembled WGS sequence"/>
</dbReference>
<evidence type="ECO:0000256" key="5">
    <source>
        <dbReference type="ARBA" id="ARBA00023136"/>
    </source>
</evidence>
<dbReference type="Pfam" id="PF03958">
    <property type="entry name" value="Secretin_N"/>
    <property type="match status" value="1"/>
</dbReference>
<dbReference type="InterPro" id="IPR001775">
    <property type="entry name" value="GspD/PilQ"/>
</dbReference>
<dbReference type="GO" id="GO:0009279">
    <property type="term" value="C:cell outer membrane"/>
    <property type="evidence" value="ECO:0007669"/>
    <property type="project" value="UniProtKB-SubCell"/>
</dbReference>
<comment type="similarity">
    <text evidence="7">Belongs to the bacterial secretin family.</text>
</comment>
<dbReference type="InterPro" id="IPR011662">
    <property type="entry name" value="Secretin/TonB_short_N"/>
</dbReference>
<feature type="chain" id="PRO_5018593512" evidence="9">
    <location>
        <begin position="23"/>
        <end position="682"/>
    </location>
</feature>
<evidence type="ECO:0000256" key="1">
    <source>
        <dbReference type="ARBA" id="ARBA00004370"/>
    </source>
</evidence>
<evidence type="ECO:0000256" key="4">
    <source>
        <dbReference type="ARBA" id="ARBA00022927"/>
    </source>
</evidence>
<evidence type="ECO:0000256" key="6">
    <source>
        <dbReference type="ARBA" id="ARBA00023237"/>
    </source>
</evidence>
<gene>
    <name evidence="11" type="ORF">ELY38_02105</name>
</gene>
<dbReference type="Pfam" id="PF07660">
    <property type="entry name" value="STN"/>
    <property type="match status" value="1"/>
</dbReference>
<dbReference type="PANTHER" id="PTHR30604:SF1">
    <property type="entry name" value="DNA UTILIZATION PROTEIN HOFQ"/>
    <property type="match status" value="1"/>
</dbReference>
<proteinExistence type="inferred from homology"/>
<evidence type="ECO:0000259" key="10">
    <source>
        <dbReference type="SMART" id="SM00965"/>
    </source>
</evidence>
<dbReference type="Pfam" id="PF00263">
    <property type="entry name" value="Secretin"/>
    <property type="match status" value="1"/>
</dbReference>
<keyword evidence="6" id="KW-0998">Cell outer membrane</keyword>
<comment type="subcellular location">
    <subcellularLocation>
        <location evidence="8">Cell outer membrane</location>
    </subcellularLocation>
    <subcellularLocation>
        <location evidence="1">Membrane</location>
    </subcellularLocation>
</comment>
<evidence type="ECO:0000313" key="11">
    <source>
        <dbReference type="EMBL" id="RUR34410.1"/>
    </source>
</evidence>
<feature type="signal peptide" evidence="9">
    <location>
        <begin position="1"/>
        <end position="22"/>
    </location>
</feature>
<dbReference type="InterPro" id="IPR013355">
    <property type="entry name" value="Pilus_4_PilQ"/>
</dbReference>
<keyword evidence="12" id="KW-1185">Reference proteome</keyword>
<dbReference type="PRINTS" id="PR00811">
    <property type="entry name" value="BCTERIALGSPD"/>
</dbReference>
<dbReference type="GO" id="GO:0009306">
    <property type="term" value="P:protein secretion"/>
    <property type="evidence" value="ECO:0007669"/>
    <property type="project" value="InterPro"/>
</dbReference>
<dbReference type="OrthoDB" id="9779724at2"/>
<dbReference type="InterPro" id="IPR021731">
    <property type="entry name" value="AMIN_dom"/>
</dbReference>
<evidence type="ECO:0000256" key="7">
    <source>
        <dbReference type="RuleBase" id="RU004003"/>
    </source>
</evidence>
<keyword evidence="2 8" id="KW-0813">Transport</keyword>
<keyword evidence="5" id="KW-0472">Membrane</keyword>
<dbReference type="Gene3D" id="3.30.1370.120">
    <property type="match status" value="1"/>
</dbReference>
<dbReference type="Gene3D" id="2.60.40.3500">
    <property type="match status" value="1"/>
</dbReference>
<evidence type="ECO:0000256" key="3">
    <source>
        <dbReference type="ARBA" id="ARBA00022729"/>
    </source>
</evidence>
<evidence type="ECO:0000256" key="9">
    <source>
        <dbReference type="SAM" id="SignalP"/>
    </source>
</evidence>
<keyword evidence="4" id="KW-0653">Protein transport</keyword>
<dbReference type="AlphaFoldDB" id="A0A3S0YN27"/>
<accession>A0A3S0YN27</accession>
<reference evidence="11 12" key="1">
    <citation type="submission" date="2018-12" db="EMBL/GenBank/DDBJ databases">
        <title>three novel Halomonas strain isolated from plants.</title>
        <authorList>
            <person name="Sun C."/>
        </authorList>
    </citation>
    <scope>NUCLEOTIDE SEQUENCE [LARGE SCALE GENOMIC DNA]</scope>
    <source>
        <strain evidence="11 12">JCM 18142</strain>
    </source>
</reference>
<name>A0A3S0YN27_9GAMM</name>
<dbReference type="NCBIfam" id="TIGR02515">
    <property type="entry name" value="IV_pilus_PilQ"/>
    <property type="match status" value="1"/>
</dbReference>
<dbReference type="InterPro" id="IPR005644">
    <property type="entry name" value="NolW-like"/>
</dbReference>
<organism evidence="11 12">
    <name type="scientific">Vreelandella nanhaiensis</name>
    <dbReference type="NCBI Taxonomy" id="1258546"/>
    <lineage>
        <taxon>Bacteria</taxon>
        <taxon>Pseudomonadati</taxon>
        <taxon>Pseudomonadota</taxon>
        <taxon>Gammaproteobacteria</taxon>
        <taxon>Oceanospirillales</taxon>
        <taxon>Halomonadaceae</taxon>
        <taxon>Vreelandella</taxon>
    </lineage>
</organism>
<sequence length="682" mass="73527">MALLVNRMTLVVLALMPWSALASVLTAIDVHPVSGDETQLALQFSGGVAELQGYRLDHPPRLTLDLAGAQNGLGQRHIEVDQGGIGRISVLEGNGRTRLVIGLTTLLDYTSQAIDDQVHISLRAPLEAGLLETGRLESAPLQTAQGPQITGIDFQRGPAGAGRLLVTLDRDDVTVQVHDVPRGAPDAPAVVTLPGVTLADALNRIYDVSDFATPVMRITPRAGGHETKLALTIDGPYAMLSSQSGRVVTIDVQPAEPQPVQQDSQRRFTGERLSLNVQDMDIRAVLATLAEFTGLNLIASDSVAGRITLNLNDVPWDQALALILQSQGLSSRESDNVILIAPTGELAELERQKIEAQSHQATLSPLVSELIEVKYARAEDLAQLLRGNEGFGLLTERGRISVDPRTNALWVQDTAEQVESILSTLARLDVPVRQVQIEARIVIARDTASRELGVNWGVSSTRGFQATESGNVGRRNINPDGLSRARGGLAVDLGSPSGPGTGFSFGYLSGDVLLDLELRALESEGKSQTISQPRVITANQRTAIIRQGEERAFQSVDVQGNPDTQFKEAELSLEVTPQITPDNRIIMDLVIKNDSFRESGFGGEPPIDTNQIETQVLVNNGQTVVLGGILTTEQLSQMAKTPLLGDIPLLGRLFRYTEESNEKVELLVFITPRLLDDGLAVR</sequence>
<feature type="domain" description="Secretin/TonB short N-terminal" evidence="10">
    <location>
        <begin position="295"/>
        <end position="343"/>
    </location>
</feature>
<evidence type="ECO:0000256" key="2">
    <source>
        <dbReference type="ARBA" id="ARBA00022448"/>
    </source>
</evidence>